<dbReference type="WBParaSite" id="MhA1_Contig1455.frz3.gene12">
    <property type="protein sequence ID" value="MhA1_Contig1455.frz3.gene12"/>
    <property type="gene ID" value="MhA1_Contig1455.frz3.gene12"/>
</dbReference>
<evidence type="ECO:0000313" key="2">
    <source>
        <dbReference type="WBParaSite" id="MhA1_Contig1455.frz3.gene12"/>
    </source>
</evidence>
<proteinExistence type="predicted"/>
<evidence type="ECO:0000313" key="1">
    <source>
        <dbReference type="Proteomes" id="UP000095281"/>
    </source>
</evidence>
<dbReference type="Proteomes" id="UP000095281">
    <property type="component" value="Unplaced"/>
</dbReference>
<reference evidence="2" key="1">
    <citation type="submission" date="2016-11" db="UniProtKB">
        <authorList>
            <consortium name="WormBaseParasite"/>
        </authorList>
    </citation>
    <scope>IDENTIFICATION</scope>
</reference>
<accession>A0A1I8B5Z8</accession>
<keyword evidence="1" id="KW-1185">Reference proteome</keyword>
<protein>
    <submittedName>
        <fullName evidence="2">Uncharacterized protein</fullName>
    </submittedName>
</protein>
<name>A0A1I8B5Z8_MELHA</name>
<sequence>MGEEEIIRTLNDIYIDLLTAETGVEIKLNYIFNVFIQVIAIDNYFIENSSKNVKEKWFNNFREKFLLFCDYAFDQEKEFAEVYGVYYLNILYSLRQLEQLENNSYMKLMDLFNTISIKLKNLEKNELITQESLINFEDQTKQLAKEHAKINEKIKQKYETFREIIEGN</sequence>
<dbReference type="AlphaFoldDB" id="A0A1I8B5Z8"/>
<organism evidence="1 2">
    <name type="scientific">Meloidogyne hapla</name>
    <name type="common">Root-knot nematode worm</name>
    <dbReference type="NCBI Taxonomy" id="6305"/>
    <lineage>
        <taxon>Eukaryota</taxon>
        <taxon>Metazoa</taxon>
        <taxon>Ecdysozoa</taxon>
        <taxon>Nematoda</taxon>
        <taxon>Chromadorea</taxon>
        <taxon>Rhabditida</taxon>
        <taxon>Tylenchina</taxon>
        <taxon>Tylenchomorpha</taxon>
        <taxon>Tylenchoidea</taxon>
        <taxon>Meloidogynidae</taxon>
        <taxon>Meloidogyninae</taxon>
        <taxon>Meloidogyne</taxon>
    </lineage>
</organism>